<organism evidence="1 2">
    <name type="scientific">Mycolicibacterium brumae</name>
    <dbReference type="NCBI Taxonomy" id="85968"/>
    <lineage>
        <taxon>Bacteria</taxon>
        <taxon>Bacillati</taxon>
        <taxon>Actinomycetota</taxon>
        <taxon>Actinomycetes</taxon>
        <taxon>Mycobacteriales</taxon>
        <taxon>Mycobacteriaceae</taxon>
        <taxon>Mycolicibacterium</taxon>
    </lineage>
</organism>
<keyword evidence="2" id="KW-1185">Reference proteome</keyword>
<dbReference type="EMBL" id="PDCN02000028">
    <property type="protein sequence ID" value="PIB73527.1"/>
    <property type="molecule type" value="Genomic_DNA"/>
</dbReference>
<name>A0A2G5P5I5_9MYCO</name>
<comment type="caution">
    <text evidence="1">The sequence shown here is derived from an EMBL/GenBank/DDBJ whole genome shotgun (WGS) entry which is preliminary data.</text>
</comment>
<dbReference type="Proteomes" id="UP000230551">
    <property type="component" value="Unassembled WGS sequence"/>
</dbReference>
<dbReference type="RefSeq" id="WP_090589053.1">
    <property type="nucleotide sequence ID" value="NZ_CP104302.1"/>
</dbReference>
<evidence type="ECO:0000313" key="2">
    <source>
        <dbReference type="Proteomes" id="UP000230551"/>
    </source>
</evidence>
<evidence type="ECO:0000313" key="1">
    <source>
        <dbReference type="EMBL" id="PIB73527.1"/>
    </source>
</evidence>
<reference evidence="1 2" key="1">
    <citation type="journal article" date="2017" name="Infect. Genet. Evol.">
        <title>The new phylogeny of the genus Mycobacterium: The old and the news.</title>
        <authorList>
            <person name="Tortoli E."/>
            <person name="Fedrizzi T."/>
            <person name="Meehan C.J."/>
            <person name="Trovato A."/>
            <person name="Grottola A."/>
            <person name="Giacobazzi E."/>
            <person name="Serpini G.F."/>
            <person name="Tagliazucchi S."/>
            <person name="Fabio A."/>
            <person name="Bettua C."/>
            <person name="Bertorelli R."/>
            <person name="Frascaro F."/>
            <person name="De Sanctis V."/>
            <person name="Pecorari M."/>
            <person name="Jousson O."/>
            <person name="Segata N."/>
            <person name="Cirillo D.M."/>
        </authorList>
    </citation>
    <scope>NUCLEOTIDE SEQUENCE [LARGE SCALE GENOMIC DNA]</scope>
    <source>
        <strain evidence="1 2">CIP1034565</strain>
    </source>
</reference>
<accession>A0A2G5P5I5</accession>
<dbReference type="OrthoDB" id="4730534at2"/>
<dbReference type="SUPFAM" id="SSF55961">
    <property type="entry name" value="Bet v1-like"/>
    <property type="match status" value="1"/>
</dbReference>
<dbReference type="CDD" id="cd07819">
    <property type="entry name" value="SRPBCC_2"/>
    <property type="match status" value="1"/>
</dbReference>
<gene>
    <name evidence="1" type="ORF">CQY22_016475</name>
</gene>
<dbReference type="PANTHER" id="PTHR39683:SF4">
    <property type="entry name" value="COENZYME Q-BINDING PROTEIN COQ10 START DOMAIN-CONTAINING PROTEIN"/>
    <property type="match status" value="1"/>
</dbReference>
<dbReference type="Pfam" id="PF10604">
    <property type="entry name" value="Polyketide_cyc2"/>
    <property type="match status" value="1"/>
</dbReference>
<sequence length="146" mass="16042">MAVSDTREILIEATPAEILDVLSEAESAPSWSPQYESAEVLSRYDDGKPQQVKFVAKAAGMTDTMVLEYTWADDGVSWTMVSAGQMKSQDASYVLTPEGDKTRVRFEIAVEPSIPLPGFIVKKILKGVMETATDRLRKQVLSVQGN</sequence>
<dbReference type="InterPro" id="IPR019587">
    <property type="entry name" value="Polyketide_cyclase/dehydratase"/>
</dbReference>
<dbReference type="InterPro" id="IPR023393">
    <property type="entry name" value="START-like_dom_sf"/>
</dbReference>
<dbReference type="STRING" id="85968.GCA_900073015_02189"/>
<dbReference type="AlphaFoldDB" id="A0A2G5P5I5"/>
<dbReference type="PANTHER" id="PTHR39683">
    <property type="entry name" value="CONSERVED PROTEIN TB16.3"/>
    <property type="match status" value="1"/>
</dbReference>
<dbReference type="Gene3D" id="3.30.530.20">
    <property type="match status" value="1"/>
</dbReference>
<protein>
    <submittedName>
        <fullName evidence="1">Cyclase</fullName>
    </submittedName>
</protein>
<proteinExistence type="predicted"/>